<evidence type="ECO:0000313" key="3">
    <source>
        <dbReference type="Proteomes" id="UP000295484"/>
    </source>
</evidence>
<reference evidence="2 3" key="1">
    <citation type="submission" date="2019-03" db="EMBL/GenBank/DDBJ databases">
        <title>Genomic Encyclopedia of Type Strains, Phase IV (KMG-IV): sequencing the most valuable type-strain genomes for metagenomic binning, comparative biology and taxonomic classification.</title>
        <authorList>
            <person name="Goeker M."/>
        </authorList>
    </citation>
    <scope>NUCLEOTIDE SEQUENCE [LARGE SCALE GENOMIC DNA]</scope>
    <source>
        <strain evidence="2 3">JA181</strain>
    </source>
</reference>
<protein>
    <recommendedName>
        <fullName evidence="1">Resolvase/invertase-type recombinase catalytic domain-containing protein</fullName>
    </recommendedName>
</protein>
<dbReference type="GO" id="GO:0000150">
    <property type="term" value="F:DNA strand exchange activity"/>
    <property type="evidence" value="ECO:0007669"/>
    <property type="project" value="InterPro"/>
</dbReference>
<evidence type="ECO:0000313" key="2">
    <source>
        <dbReference type="EMBL" id="TDX33261.1"/>
    </source>
</evidence>
<feature type="domain" description="Resolvase/invertase-type recombinase catalytic" evidence="1">
    <location>
        <begin position="1"/>
        <end position="17"/>
    </location>
</feature>
<dbReference type="Proteomes" id="UP000295484">
    <property type="component" value="Unassembled WGS sequence"/>
</dbReference>
<evidence type="ECO:0000259" key="1">
    <source>
        <dbReference type="PROSITE" id="PS51736"/>
    </source>
</evidence>
<name>A0A4R8G4N7_9RHOB</name>
<dbReference type="PROSITE" id="PS51736">
    <property type="entry name" value="RECOMBINASES_3"/>
    <property type="match status" value="1"/>
</dbReference>
<organism evidence="2 3">
    <name type="scientific">Rhodovulum visakhapatnamense</name>
    <dbReference type="NCBI Taxonomy" id="364297"/>
    <lineage>
        <taxon>Bacteria</taxon>
        <taxon>Pseudomonadati</taxon>
        <taxon>Pseudomonadota</taxon>
        <taxon>Alphaproteobacteria</taxon>
        <taxon>Rhodobacterales</taxon>
        <taxon>Paracoccaceae</taxon>
        <taxon>Rhodovulum</taxon>
    </lineage>
</organism>
<dbReference type="GO" id="GO:0003677">
    <property type="term" value="F:DNA binding"/>
    <property type="evidence" value="ECO:0007669"/>
    <property type="project" value="InterPro"/>
</dbReference>
<gene>
    <name evidence="2" type="ORF">EV657_102137</name>
</gene>
<comment type="caution">
    <text evidence="2">The sequence shown here is derived from an EMBL/GenBank/DDBJ whole genome shotgun (WGS) entry which is preliminary data.</text>
</comment>
<dbReference type="EMBL" id="SOEB01000002">
    <property type="protein sequence ID" value="TDX33261.1"/>
    <property type="molecule type" value="Genomic_DNA"/>
</dbReference>
<proteinExistence type="predicted"/>
<dbReference type="InterPro" id="IPR006119">
    <property type="entry name" value="Resolv_N"/>
</dbReference>
<dbReference type="AlphaFoldDB" id="A0A4R8G4N7"/>
<accession>A0A4R8G4N7</accession>
<sequence>MILERQRERIAKAKADGKYKGRKPSARMKKADALAFLGQGVGKRRVVRNLGISERSVYRITCQYVVKADLNGG</sequence>